<evidence type="ECO:0000256" key="3">
    <source>
        <dbReference type="ARBA" id="ARBA00023274"/>
    </source>
</evidence>
<organism evidence="7 8">
    <name type="scientific">Candidatus Uhrbacteria bacterium CG10_big_fil_rev_8_21_14_0_10_48_16</name>
    <dbReference type="NCBI Taxonomy" id="1975038"/>
    <lineage>
        <taxon>Bacteria</taxon>
        <taxon>Candidatus Uhriibacteriota</taxon>
    </lineage>
</organism>
<accession>A0A2M8LID8</accession>
<dbReference type="AlphaFoldDB" id="A0A2M8LID8"/>
<dbReference type="PROSITE" id="PS00831">
    <property type="entry name" value="RIBOSOMAL_L27"/>
    <property type="match status" value="1"/>
</dbReference>
<feature type="region of interest" description="Disordered" evidence="6">
    <location>
        <begin position="1"/>
        <end position="37"/>
    </location>
</feature>
<keyword evidence="2 5" id="KW-0689">Ribosomal protein</keyword>
<comment type="caution">
    <text evidence="7">The sequence shown here is derived from an EMBL/GenBank/DDBJ whole genome shotgun (WGS) entry which is preliminary data.</text>
</comment>
<sequence>MAHKKAGGSTSLGRDSHGKRLGVKLGDGQTTNAGQIIVRQRGTKIHPGKNVRRGKDDTLYAGVGGVVKFTQKKMANFHGALKARVFANVQKSQ</sequence>
<evidence type="ECO:0000256" key="4">
    <source>
        <dbReference type="ARBA" id="ARBA00035175"/>
    </source>
</evidence>
<dbReference type="InterPro" id="IPR018261">
    <property type="entry name" value="Ribosomal_bL27_CS"/>
</dbReference>
<dbReference type="HAMAP" id="MF_00539">
    <property type="entry name" value="Ribosomal_bL27"/>
    <property type="match status" value="1"/>
</dbReference>
<evidence type="ECO:0000313" key="8">
    <source>
        <dbReference type="Proteomes" id="UP000231436"/>
    </source>
</evidence>
<evidence type="ECO:0000313" key="7">
    <source>
        <dbReference type="EMBL" id="PJE77219.1"/>
    </source>
</evidence>
<dbReference type="SUPFAM" id="SSF110324">
    <property type="entry name" value="Ribosomal L27 protein-like"/>
    <property type="match status" value="1"/>
</dbReference>
<keyword evidence="3 5" id="KW-0687">Ribonucleoprotein</keyword>
<protein>
    <recommendedName>
        <fullName evidence="4 5">Large ribosomal subunit protein bL27</fullName>
    </recommendedName>
</protein>
<dbReference type="PANTHER" id="PTHR15893">
    <property type="entry name" value="RIBOSOMAL PROTEIN L27"/>
    <property type="match status" value="1"/>
</dbReference>
<dbReference type="Pfam" id="PF01016">
    <property type="entry name" value="Ribosomal_L27"/>
    <property type="match status" value="1"/>
</dbReference>
<reference evidence="8" key="1">
    <citation type="submission" date="2017-09" db="EMBL/GenBank/DDBJ databases">
        <title>Depth-based differentiation of microbial function through sediment-hosted aquifers and enrichment of novel symbionts in the deep terrestrial subsurface.</title>
        <authorList>
            <person name="Probst A.J."/>
            <person name="Ladd B."/>
            <person name="Jarett J.K."/>
            <person name="Geller-Mcgrath D.E."/>
            <person name="Sieber C.M.K."/>
            <person name="Emerson J.B."/>
            <person name="Anantharaman K."/>
            <person name="Thomas B.C."/>
            <person name="Malmstrom R."/>
            <person name="Stieglmeier M."/>
            <person name="Klingl A."/>
            <person name="Woyke T."/>
            <person name="Ryan C.M."/>
            <person name="Banfield J.F."/>
        </authorList>
    </citation>
    <scope>NUCLEOTIDE SEQUENCE [LARGE SCALE GENOMIC DNA]</scope>
</reference>
<dbReference type="FunFam" id="2.40.50.100:FF:000020">
    <property type="entry name" value="50S ribosomal protein L27"/>
    <property type="match status" value="1"/>
</dbReference>
<dbReference type="GO" id="GO:0003735">
    <property type="term" value="F:structural constituent of ribosome"/>
    <property type="evidence" value="ECO:0007669"/>
    <property type="project" value="InterPro"/>
</dbReference>
<dbReference type="GO" id="GO:0022625">
    <property type="term" value="C:cytosolic large ribosomal subunit"/>
    <property type="evidence" value="ECO:0007669"/>
    <property type="project" value="TreeGrafter"/>
</dbReference>
<evidence type="ECO:0000256" key="5">
    <source>
        <dbReference type="HAMAP-Rule" id="MF_00539"/>
    </source>
</evidence>
<evidence type="ECO:0000256" key="6">
    <source>
        <dbReference type="SAM" id="MobiDB-lite"/>
    </source>
</evidence>
<proteinExistence type="inferred from homology"/>
<dbReference type="PRINTS" id="PR00063">
    <property type="entry name" value="RIBOSOMALL27"/>
</dbReference>
<dbReference type="InterPro" id="IPR001684">
    <property type="entry name" value="Ribosomal_bL27"/>
</dbReference>
<dbReference type="NCBIfam" id="TIGR00062">
    <property type="entry name" value="L27"/>
    <property type="match status" value="1"/>
</dbReference>
<dbReference type="Proteomes" id="UP000231436">
    <property type="component" value="Unassembled WGS sequence"/>
</dbReference>
<gene>
    <name evidence="5" type="primary">rpmA</name>
    <name evidence="7" type="ORF">COV05_00375</name>
</gene>
<dbReference type="EMBL" id="PFEU01000003">
    <property type="protein sequence ID" value="PJE77219.1"/>
    <property type="molecule type" value="Genomic_DNA"/>
</dbReference>
<dbReference type="Gene3D" id="2.40.50.100">
    <property type="match status" value="1"/>
</dbReference>
<comment type="similarity">
    <text evidence="1 5">Belongs to the bacterial ribosomal protein bL27 family.</text>
</comment>
<name>A0A2M8LID8_9BACT</name>
<evidence type="ECO:0000256" key="1">
    <source>
        <dbReference type="ARBA" id="ARBA00010797"/>
    </source>
</evidence>
<dbReference type="PANTHER" id="PTHR15893:SF0">
    <property type="entry name" value="LARGE RIBOSOMAL SUBUNIT PROTEIN BL27M"/>
    <property type="match status" value="1"/>
</dbReference>
<dbReference type="GO" id="GO:0006412">
    <property type="term" value="P:translation"/>
    <property type="evidence" value="ECO:0007669"/>
    <property type="project" value="UniProtKB-UniRule"/>
</dbReference>
<evidence type="ECO:0000256" key="2">
    <source>
        <dbReference type="ARBA" id="ARBA00022980"/>
    </source>
</evidence>